<comment type="catalytic activity">
    <reaction evidence="20">
        <text>L-lysyl-glycine(out) = L-lysyl-glycine(in)</text>
        <dbReference type="Rhea" id="RHEA:79407"/>
        <dbReference type="ChEBI" id="CHEBI:191202"/>
    </reaction>
</comment>
<evidence type="ECO:0000256" key="3">
    <source>
        <dbReference type="ARBA" id="ARBA00022448"/>
    </source>
</evidence>
<keyword evidence="6 26" id="KW-0472">Membrane</keyword>
<feature type="transmembrane region" description="Helical" evidence="26">
    <location>
        <begin position="246"/>
        <end position="269"/>
    </location>
</feature>
<evidence type="ECO:0000256" key="1">
    <source>
        <dbReference type="ARBA" id="ARBA00004155"/>
    </source>
</evidence>
<sequence>MESKAIDESQDSLELEKESFNPKDLSKTKFRYLILLLACFLCFGSYFIYDNPSALQTQLQEDLNIDLVEFGLLYSVYAFPNIILPFFGGYLVDILGVRVGIMIFCSVVALGQGVFAFGVTIKSYPIALLGRAIFGCGAESLGVTQSTIVSKWFSGKDLSMALSMNICISRCASVLNYSLEPLLLDLSGSVSLGLWVGFAVCLGSLSCGLAIIGFDKRRDKILGVKDRKSIPESEKVRFSDIKTFGYSFWMICTNIVFVYISIICFNNFASNYYQERFGYTTQEAGLIISIVYAVSAILCPISGKIIDKIGRRVLALIIAASFVTLTFVLFMLTPDSNRSLYPIFYTIILGIGDSINSSIIWSCIPYLVEHKCIATAFGMSSSIQNLGLSIGPMVVGIIYENSTKDHGYFWPTFFLAFMGFCGILTTITIYFYDIKHGGVLNSSDPMKAIEMKRKDKKFKSKSVNDHEGLESEDDMGKHLFGKE</sequence>
<evidence type="ECO:0000256" key="21">
    <source>
        <dbReference type="ARBA" id="ARBA00044985"/>
    </source>
</evidence>
<evidence type="ECO:0000256" key="12">
    <source>
        <dbReference type="ARBA" id="ARBA00044891"/>
    </source>
</evidence>
<evidence type="ECO:0000256" key="8">
    <source>
        <dbReference type="ARBA" id="ARBA00044876"/>
    </source>
</evidence>
<evidence type="ECO:0000313" key="28">
    <source>
        <dbReference type="EMBL" id="OMJ85518.1"/>
    </source>
</evidence>
<feature type="transmembrane region" description="Helical" evidence="26">
    <location>
        <begin position="30"/>
        <end position="49"/>
    </location>
</feature>
<comment type="caution">
    <text evidence="28">The sequence shown here is derived from an EMBL/GenBank/DDBJ whole genome shotgun (WGS) entry which is preliminary data.</text>
</comment>
<comment type="catalytic activity">
    <reaction evidence="11">
        <text>L-alpha-aminoacyl-L-histidine(out) = L-alpha-aminoacyl-L-histidine(in)</text>
        <dbReference type="Rhea" id="RHEA:79375"/>
        <dbReference type="ChEBI" id="CHEBI:229967"/>
    </reaction>
</comment>
<evidence type="ECO:0000313" key="29">
    <source>
        <dbReference type="Proteomes" id="UP000187209"/>
    </source>
</evidence>
<comment type="catalytic activity">
    <reaction evidence="12">
        <text>L-lysyl-L-alpha-amino acid(out) = L-lysyl-L-alpha-amino acid(in)</text>
        <dbReference type="Rhea" id="RHEA:79387"/>
        <dbReference type="ChEBI" id="CHEBI:229965"/>
    </reaction>
</comment>
<accession>A0A1R2C924</accession>
<dbReference type="InterPro" id="IPR052187">
    <property type="entry name" value="MFSD1"/>
</dbReference>
<feature type="transmembrane region" description="Helical" evidence="26">
    <location>
        <begin position="192"/>
        <end position="214"/>
    </location>
</feature>
<dbReference type="EMBL" id="MPUH01000234">
    <property type="protein sequence ID" value="OMJ85518.1"/>
    <property type="molecule type" value="Genomic_DNA"/>
</dbReference>
<evidence type="ECO:0000256" key="6">
    <source>
        <dbReference type="ARBA" id="ARBA00023136"/>
    </source>
</evidence>
<comment type="catalytic activity">
    <reaction evidence="14">
        <text>L-aspartyl-L-lysine(out) = L-aspartyl-L-lysine(in)</text>
        <dbReference type="Rhea" id="RHEA:79411"/>
        <dbReference type="ChEBI" id="CHEBI:229953"/>
    </reaction>
</comment>
<evidence type="ECO:0000256" key="11">
    <source>
        <dbReference type="ARBA" id="ARBA00044884"/>
    </source>
</evidence>
<comment type="catalytic activity">
    <reaction evidence="18">
        <text>L-histidyl-L-alpha-amino acid(out) = L-histidyl-L-alpha-amino acid(in)</text>
        <dbReference type="Rhea" id="RHEA:79379"/>
        <dbReference type="ChEBI" id="CHEBI:229964"/>
    </reaction>
</comment>
<evidence type="ECO:0000256" key="25">
    <source>
        <dbReference type="SAM" id="MobiDB-lite"/>
    </source>
</evidence>
<evidence type="ECO:0000259" key="27">
    <source>
        <dbReference type="PROSITE" id="PS50850"/>
    </source>
</evidence>
<evidence type="ECO:0000256" key="23">
    <source>
        <dbReference type="ARBA" id="ARBA00045709"/>
    </source>
</evidence>
<dbReference type="InterPro" id="IPR020846">
    <property type="entry name" value="MFS_dom"/>
</dbReference>
<feature type="transmembrane region" description="Helical" evidence="26">
    <location>
        <begin position="376"/>
        <end position="399"/>
    </location>
</feature>
<evidence type="ECO:0000256" key="4">
    <source>
        <dbReference type="ARBA" id="ARBA00022692"/>
    </source>
</evidence>
<dbReference type="Gene3D" id="1.20.1250.20">
    <property type="entry name" value="MFS general substrate transporter like domains"/>
    <property type="match status" value="2"/>
</dbReference>
<dbReference type="PROSITE" id="PS00216">
    <property type="entry name" value="SUGAR_TRANSPORT_1"/>
    <property type="match status" value="1"/>
</dbReference>
<feature type="transmembrane region" description="Helical" evidence="26">
    <location>
        <begin position="313"/>
        <end position="331"/>
    </location>
</feature>
<evidence type="ECO:0000256" key="14">
    <source>
        <dbReference type="ARBA" id="ARBA00044898"/>
    </source>
</evidence>
<reference evidence="28 29" key="1">
    <citation type="submission" date="2016-11" db="EMBL/GenBank/DDBJ databases">
        <title>The macronuclear genome of Stentor coeruleus: a giant cell with tiny introns.</title>
        <authorList>
            <person name="Slabodnick M."/>
            <person name="Ruby J.G."/>
            <person name="Reiff S.B."/>
            <person name="Swart E.C."/>
            <person name="Gosai S."/>
            <person name="Prabakaran S."/>
            <person name="Witkowska E."/>
            <person name="Larue G.E."/>
            <person name="Fisher S."/>
            <person name="Freeman R.M."/>
            <person name="Gunawardena J."/>
            <person name="Chu W."/>
            <person name="Stover N.A."/>
            <person name="Gregory B.D."/>
            <person name="Nowacki M."/>
            <person name="Derisi J."/>
            <person name="Roy S.W."/>
            <person name="Marshall W.F."/>
            <person name="Sood P."/>
        </authorList>
    </citation>
    <scope>NUCLEOTIDE SEQUENCE [LARGE SCALE GENOMIC DNA]</scope>
    <source>
        <strain evidence="28">WM001</strain>
    </source>
</reference>
<dbReference type="InterPro" id="IPR011701">
    <property type="entry name" value="MFS"/>
</dbReference>
<comment type="catalytic activity">
    <reaction evidence="17">
        <text>L-arginyl-glycine(out) = L-arginyl-glycine(in)</text>
        <dbReference type="Rhea" id="RHEA:79391"/>
        <dbReference type="ChEBI" id="CHEBI:229955"/>
    </reaction>
</comment>
<dbReference type="Pfam" id="PF07690">
    <property type="entry name" value="MFS_1"/>
    <property type="match status" value="1"/>
</dbReference>
<protein>
    <recommendedName>
        <fullName evidence="21">Lysosomal dipeptide transporter MFSD1</fullName>
    </recommendedName>
    <alternativeName>
        <fullName evidence="22">Major facilitator superfamily domain-containing protein 1</fullName>
    </alternativeName>
</protein>
<feature type="region of interest" description="Disordered" evidence="25">
    <location>
        <begin position="452"/>
        <end position="483"/>
    </location>
</feature>
<evidence type="ECO:0000256" key="5">
    <source>
        <dbReference type="ARBA" id="ARBA00022989"/>
    </source>
</evidence>
<organism evidence="28 29">
    <name type="scientific">Stentor coeruleus</name>
    <dbReference type="NCBI Taxonomy" id="5963"/>
    <lineage>
        <taxon>Eukaryota</taxon>
        <taxon>Sar</taxon>
        <taxon>Alveolata</taxon>
        <taxon>Ciliophora</taxon>
        <taxon>Postciliodesmatophora</taxon>
        <taxon>Heterotrichea</taxon>
        <taxon>Heterotrichida</taxon>
        <taxon>Stentoridae</taxon>
        <taxon>Stentor</taxon>
    </lineage>
</organism>
<dbReference type="GO" id="GO:0005765">
    <property type="term" value="C:lysosomal membrane"/>
    <property type="evidence" value="ECO:0007669"/>
    <property type="project" value="UniProtKB-SubCell"/>
</dbReference>
<evidence type="ECO:0000256" key="19">
    <source>
        <dbReference type="ARBA" id="ARBA00044919"/>
    </source>
</evidence>
<dbReference type="PROSITE" id="PS50850">
    <property type="entry name" value="MFS"/>
    <property type="match status" value="1"/>
</dbReference>
<dbReference type="OrthoDB" id="424834at2759"/>
<dbReference type="AlphaFoldDB" id="A0A1R2C924"/>
<evidence type="ECO:0000256" key="10">
    <source>
        <dbReference type="ARBA" id="ARBA00044881"/>
    </source>
</evidence>
<comment type="catalytic activity">
    <reaction evidence="10">
        <text>L-alpha-aminoacyl-L-arginine(out) = L-alpha-aminoacyl-L-arginine(in)</text>
        <dbReference type="Rhea" id="RHEA:79367"/>
        <dbReference type="ChEBI" id="CHEBI:229968"/>
    </reaction>
</comment>
<dbReference type="PANTHER" id="PTHR23512:SF3">
    <property type="entry name" value="MAJOR FACILITATOR SUPERFAMILY DOMAIN-CONTAINING PROTEIN 1"/>
    <property type="match status" value="1"/>
</dbReference>
<proteinExistence type="inferred from homology"/>
<feature type="transmembrane region" description="Helical" evidence="26">
    <location>
        <begin position="284"/>
        <end position="301"/>
    </location>
</feature>
<evidence type="ECO:0000256" key="13">
    <source>
        <dbReference type="ARBA" id="ARBA00044893"/>
    </source>
</evidence>
<dbReference type="InterPro" id="IPR036259">
    <property type="entry name" value="MFS_trans_sf"/>
</dbReference>
<dbReference type="SUPFAM" id="SSF103473">
    <property type="entry name" value="MFS general substrate transporter"/>
    <property type="match status" value="1"/>
</dbReference>
<comment type="function">
    <text evidence="23">Lysosomal dipeptide uniporter that selectively exports lysine, arginine or histidine-containing dipeptides with a net positive charge from the lysosome lumen into the cytosol. Could play a role in a specific type of protein O-glycosylation indirectly regulating macrophages migration and tissue invasion. Also essential for liver homeostasis.</text>
</comment>
<comment type="catalytic activity">
    <reaction evidence="16">
        <text>L-lysyl-L-lysine(out) = L-lysyl-L-lysine(in)</text>
        <dbReference type="Rhea" id="RHEA:79403"/>
        <dbReference type="ChEBI" id="CHEBI:229956"/>
    </reaction>
</comment>
<evidence type="ECO:0000256" key="18">
    <source>
        <dbReference type="ARBA" id="ARBA00044912"/>
    </source>
</evidence>
<evidence type="ECO:0000256" key="24">
    <source>
        <dbReference type="ARBA" id="ARBA00046376"/>
    </source>
</evidence>
<name>A0A1R2C924_9CILI</name>
<comment type="subcellular location">
    <subcellularLocation>
        <location evidence="1">Lysosome membrane</location>
        <topology evidence="1">Multi-pass membrane protein</topology>
    </subcellularLocation>
</comment>
<evidence type="ECO:0000256" key="7">
    <source>
        <dbReference type="ARBA" id="ARBA00023228"/>
    </source>
</evidence>
<comment type="catalytic activity">
    <reaction evidence="9">
        <text>L-histidyl-glycine(out) = L-histidyl-glycine(in)</text>
        <dbReference type="Rhea" id="RHEA:79395"/>
        <dbReference type="ChEBI" id="CHEBI:229957"/>
    </reaction>
</comment>
<comment type="catalytic activity">
    <reaction evidence="15">
        <text>L-arginyl-L-alpha-amino acid(out) = L-arginyl-L-alpha-amino acid(in)</text>
        <dbReference type="Rhea" id="RHEA:79371"/>
        <dbReference type="ChEBI" id="CHEBI:84315"/>
    </reaction>
</comment>
<dbReference type="PANTHER" id="PTHR23512">
    <property type="entry name" value="MAJOR FACILITATOR SUPERFAMILY DOMAIN-CONTAINING PROTEIN 1"/>
    <property type="match status" value="1"/>
</dbReference>
<keyword evidence="29" id="KW-1185">Reference proteome</keyword>
<keyword evidence="4 26" id="KW-0812">Transmembrane</keyword>
<feature type="transmembrane region" description="Helical" evidence="26">
    <location>
        <begin position="411"/>
        <end position="432"/>
    </location>
</feature>
<gene>
    <name evidence="28" type="ORF">SteCoe_13130</name>
</gene>
<comment type="catalytic activity">
    <reaction evidence="13">
        <text>L-alpha-aminoacyl-L-lysine(out) = L-alpha-aminoacyl-L-lysine(in)</text>
        <dbReference type="Rhea" id="RHEA:79383"/>
        <dbReference type="ChEBI" id="CHEBI:229966"/>
    </reaction>
</comment>
<feature type="compositionally biased region" description="Basic and acidic residues" evidence="25">
    <location>
        <begin position="462"/>
        <end position="483"/>
    </location>
</feature>
<evidence type="ECO:0000256" key="26">
    <source>
        <dbReference type="SAM" id="Phobius"/>
    </source>
</evidence>
<keyword evidence="3" id="KW-0813">Transport</keyword>
<feature type="transmembrane region" description="Helical" evidence="26">
    <location>
        <begin position="99"/>
        <end position="121"/>
    </location>
</feature>
<comment type="catalytic activity">
    <reaction evidence="19">
        <text>L-alanyl-L-lysine(out) = L-alanyl-L-lysine(in)</text>
        <dbReference type="Rhea" id="RHEA:79415"/>
        <dbReference type="ChEBI" id="CHEBI:192470"/>
    </reaction>
</comment>
<evidence type="ECO:0000256" key="17">
    <source>
        <dbReference type="ARBA" id="ARBA00044903"/>
    </source>
</evidence>
<keyword evidence="5 26" id="KW-1133">Transmembrane helix</keyword>
<evidence type="ECO:0000256" key="20">
    <source>
        <dbReference type="ARBA" id="ARBA00044924"/>
    </source>
</evidence>
<dbReference type="InterPro" id="IPR005829">
    <property type="entry name" value="Sugar_transporter_CS"/>
</dbReference>
<evidence type="ECO:0000256" key="2">
    <source>
        <dbReference type="ARBA" id="ARBA00008335"/>
    </source>
</evidence>
<evidence type="ECO:0000256" key="9">
    <source>
        <dbReference type="ARBA" id="ARBA00044878"/>
    </source>
</evidence>
<comment type="similarity">
    <text evidence="2">Belongs to the major facilitator superfamily.</text>
</comment>
<feature type="transmembrane region" description="Helical" evidence="26">
    <location>
        <begin position="343"/>
        <end position="364"/>
    </location>
</feature>
<feature type="domain" description="Major facilitator superfamily (MFS) profile" evidence="27">
    <location>
        <begin position="31"/>
        <end position="436"/>
    </location>
</feature>
<comment type="catalytic activity">
    <reaction evidence="8">
        <text>L-lysyl-L-alanine(out) = L-lysyl-L-alanine(in)</text>
        <dbReference type="Rhea" id="RHEA:79399"/>
        <dbReference type="ChEBI" id="CHEBI:229954"/>
    </reaction>
</comment>
<evidence type="ECO:0000256" key="22">
    <source>
        <dbReference type="ARBA" id="ARBA00045018"/>
    </source>
</evidence>
<keyword evidence="7" id="KW-0458">Lysosome</keyword>
<feature type="transmembrane region" description="Helical" evidence="26">
    <location>
        <begin position="72"/>
        <end position="92"/>
    </location>
</feature>
<evidence type="ECO:0000256" key="16">
    <source>
        <dbReference type="ARBA" id="ARBA00044900"/>
    </source>
</evidence>
<dbReference type="Proteomes" id="UP000187209">
    <property type="component" value="Unassembled WGS sequence"/>
</dbReference>
<dbReference type="GO" id="GO:0022857">
    <property type="term" value="F:transmembrane transporter activity"/>
    <property type="evidence" value="ECO:0007669"/>
    <property type="project" value="InterPro"/>
</dbReference>
<evidence type="ECO:0000256" key="15">
    <source>
        <dbReference type="ARBA" id="ARBA00044899"/>
    </source>
</evidence>
<comment type="subunit">
    <text evidence="24">Homodimer. Interacts with lysosomal protein GLMP (via lumenal domain); the interaction starts while both proteins are still in the endoplasmic reticulum and is required for stabilization of MFSD1 in lysosomes but has no direct effect on its targeting to lysosomes or transporter activity.</text>
</comment>